<organism evidence="2 3">
    <name type="scientific">Streptomyces bottropensis ATCC 25435</name>
    <dbReference type="NCBI Taxonomy" id="1054862"/>
    <lineage>
        <taxon>Bacteria</taxon>
        <taxon>Bacillati</taxon>
        <taxon>Actinomycetota</taxon>
        <taxon>Actinomycetes</taxon>
        <taxon>Kitasatosporales</taxon>
        <taxon>Streptomycetaceae</taxon>
        <taxon>Streptomyces</taxon>
    </lineage>
</organism>
<dbReference type="AlphaFoldDB" id="M3DAE5"/>
<gene>
    <name evidence="2" type="ORF">SBD_4831</name>
</gene>
<accession>M3DAE5</accession>
<sequence length="43" mass="4626">MFAVSNGRSPAPATQDGAGRLQRDDRGAAEGVLTWHDESVSRR</sequence>
<evidence type="ECO:0000256" key="1">
    <source>
        <dbReference type="SAM" id="MobiDB-lite"/>
    </source>
</evidence>
<feature type="region of interest" description="Disordered" evidence="1">
    <location>
        <begin position="1"/>
        <end position="43"/>
    </location>
</feature>
<proteinExistence type="predicted"/>
<evidence type="ECO:0000313" key="3">
    <source>
        <dbReference type="Proteomes" id="UP000030760"/>
    </source>
</evidence>
<protein>
    <submittedName>
        <fullName evidence="2">Uncharacterized protein</fullName>
    </submittedName>
</protein>
<reference evidence="3" key="1">
    <citation type="journal article" date="2013" name="Genome Announc.">
        <title>Draft Genome Sequence of Streptomyces bottropensis ATCC 25435, a Bottromycin-Producing Actinomycete.</title>
        <authorList>
            <person name="Zhang H."/>
            <person name="Zhou W."/>
            <person name="Zhuang Y."/>
            <person name="Liang X."/>
            <person name="Liu T."/>
        </authorList>
    </citation>
    <scope>NUCLEOTIDE SEQUENCE [LARGE SCALE GENOMIC DNA]</scope>
    <source>
        <strain evidence="3">ATCC 25435</strain>
    </source>
</reference>
<evidence type="ECO:0000313" key="2">
    <source>
        <dbReference type="EMBL" id="EMF53287.1"/>
    </source>
</evidence>
<name>M3DAE5_9ACTN</name>
<dbReference type="EMBL" id="KB405089">
    <property type="protein sequence ID" value="EMF53287.1"/>
    <property type="molecule type" value="Genomic_DNA"/>
</dbReference>
<dbReference type="Proteomes" id="UP000030760">
    <property type="component" value="Unassembled WGS sequence"/>
</dbReference>